<dbReference type="CDD" id="cd04492">
    <property type="entry name" value="YhaM_OBF_like"/>
    <property type="match status" value="1"/>
</dbReference>
<dbReference type="PANTHER" id="PTHR37294:SF1">
    <property type="entry name" value="3'-5' EXORIBONUCLEASE YHAM"/>
    <property type="match status" value="1"/>
</dbReference>
<dbReference type="Gene3D" id="1.10.3210.10">
    <property type="entry name" value="Hypothetical protein af1432"/>
    <property type="match status" value="1"/>
</dbReference>
<sequence length="314" mass="35529">MLKKLMDYNFGEEFDQVLVVKSAQMLRTKKNQSYLMLELGDKSGSLRANLWDATNNDADKFQVGTLVAVNGVREEFQGHPQIKLFSINLISSDSNYDLSEFVEQAPEKVADMQEELNQYIFKILNPSYNRIVRFLLKKWHHRFFDFPAAKSNHHAMQGGLCYHSLSMLRLAEAISKIYPQVDQSLLFAGCILHDLGKVIEFTGPVATQYTSSGNLIGHLVLGDEEIVLAAQELGLDKESEEIMVLRHLVISHHGLPEYGAAKRPAILEAELLHRIDDMDASIFEITAALKNTKPGEFTKPIFAQGNRKFYRIKG</sequence>
<dbReference type="OrthoDB" id="9778453at2"/>
<dbReference type="SUPFAM" id="SSF50249">
    <property type="entry name" value="Nucleic acid-binding proteins"/>
    <property type="match status" value="1"/>
</dbReference>
<keyword evidence="1" id="KW-0378">Hydrolase</keyword>
<evidence type="ECO:0000313" key="4">
    <source>
        <dbReference type="EMBL" id="KRL63780.1"/>
    </source>
</evidence>
<comment type="caution">
    <text evidence="4">The sequence shown here is derived from an EMBL/GenBank/DDBJ whole genome shotgun (WGS) entry which is preliminary data.</text>
</comment>
<dbReference type="STRING" id="1122152.GCA_000425905_00659"/>
<dbReference type="InterPro" id="IPR003607">
    <property type="entry name" value="HD/PDEase_dom"/>
</dbReference>
<evidence type="ECO:0000256" key="2">
    <source>
        <dbReference type="ARBA" id="ARBA00022839"/>
    </source>
</evidence>
<keyword evidence="5" id="KW-1185">Reference proteome</keyword>
<dbReference type="SMART" id="SM00471">
    <property type="entry name" value="HDc"/>
    <property type="match status" value="1"/>
</dbReference>
<dbReference type="EMBL" id="AZFB01000001">
    <property type="protein sequence ID" value="KRL63780.1"/>
    <property type="molecule type" value="Genomic_DNA"/>
</dbReference>
<evidence type="ECO:0000313" key="5">
    <source>
        <dbReference type="Proteomes" id="UP000051931"/>
    </source>
</evidence>
<dbReference type="InterPro" id="IPR012340">
    <property type="entry name" value="NA-bd_OB-fold"/>
</dbReference>
<dbReference type="Gene3D" id="2.40.50.140">
    <property type="entry name" value="Nucleic acid-binding proteins"/>
    <property type="match status" value="1"/>
</dbReference>
<protein>
    <submittedName>
        <fullName evidence="4">CMP-binding-factor 1</fullName>
    </submittedName>
</protein>
<dbReference type="PANTHER" id="PTHR37294">
    <property type="entry name" value="3'-5' EXORIBONUCLEASE YHAM"/>
    <property type="match status" value="1"/>
</dbReference>
<accession>A0A0R1S8B4</accession>
<keyword evidence="2" id="KW-0269">Exonuclease</keyword>
<dbReference type="PATRIC" id="fig|1122152.4.peg.27"/>
<evidence type="ECO:0000259" key="3">
    <source>
        <dbReference type="PROSITE" id="PS51831"/>
    </source>
</evidence>
<dbReference type="FunFam" id="1.10.3210.10:FF:000008">
    <property type="entry name" value="3'-5' exoribonuclease YhaM"/>
    <property type="match status" value="1"/>
</dbReference>
<dbReference type="RefSeq" id="WP_027824844.1">
    <property type="nucleotide sequence ID" value="NZ_AUEI01000004.1"/>
</dbReference>
<dbReference type="InterPro" id="IPR050798">
    <property type="entry name" value="YhaM_exoribonuc/phosphodiest"/>
</dbReference>
<keyword evidence="2" id="KW-0540">Nuclease</keyword>
<dbReference type="GO" id="GO:0031125">
    <property type="term" value="P:rRNA 3'-end processing"/>
    <property type="evidence" value="ECO:0007669"/>
    <property type="project" value="TreeGrafter"/>
</dbReference>
<reference evidence="4 5" key="1">
    <citation type="journal article" date="2015" name="Genome Announc.">
        <title>Expanding the biotechnology potential of lactobacilli through comparative genomics of 213 strains and associated genera.</title>
        <authorList>
            <person name="Sun Z."/>
            <person name="Harris H.M."/>
            <person name="McCann A."/>
            <person name="Guo C."/>
            <person name="Argimon S."/>
            <person name="Zhang W."/>
            <person name="Yang X."/>
            <person name="Jeffery I.B."/>
            <person name="Cooney J.C."/>
            <person name="Kagawa T.F."/>
            <person name="Liu W."/>
            <person name="Song Y."/>
            <person name="Salvetti E."/>
            <person name="Wrobel A."/>
            <person name="Rasinkangas P."/>
            <person name="Parkhill J."/>
            <person name="Rea M.C."/>
            <person name="O'Sullivan O."/>
            <person name="Ritari J."/>
            <person name="Douillard F.P."/>
            <person name="Paul Ross R."/>
            <person name="Yang R."/>
            <person name="Briner A.E."/>
            <person name="Felis G.E."/>
            <person name="de Vos W.M."/>
            <person name="Barrangou R."/>
            <person name="Klaenhammer T.R."/>
            <person name="Caufield P.W."/>
            <person name="Cui Y."/>
            <person name="Zhang H."/>
            <person name="O'Toole P.W."/>
        </authorList>
    </citation>
    <scope>NUCLEOTIDE SEQUENCE [LARGE SCALE GENOMIC DNA]</scope>
    <source>
        <strain evidence="4 5">DSM 15354</strain>
    </source>
</reference>
<name>A0A0R1S8B4_9LACO</name>
<dbReference type="PROSITE" id="PS51831">
    <property type="entry name" value="HD"/>
    <property type="match status" value="1"/>
</dbReference>
<feature type="domain" description="HD" evidence="3">
    <location>
        <begin position="163"/>
        <end position="281"/>
    </location>
</feature>
<dbReference type="InterPro" id="IPR006674">
    <property type="entry name" value="HD_domain"/>
</dbReference>
<dbReference type="GO" id="GO:0003676">
    <property type="term" value="F:nucleic acid binding"/>
    <property type="evidence" value="ECO:0007669"/>
    <property type="project" value="InterPro"/>
</dbReference>
<dbReference type="SUPFAM" id="SSF109604">
    <property type="entry name" value="HD-domain/PDEase-like"/>
    <property type="match status" value="1"/>
</dbReference>
<dbReference type="AlphaFoldDB" id="A0A0R1S8B4"/>
<dbReference type="GO" id="GO:0004527">
    <property type="term" value="F:exonuclease activity"/>
    <property type="evidence" value="ECO:0007669"/>
    <property type="project" value="UniProtKB-KW"/>
</dbReference>
<dbReference type="InterPro" id="IPR004365">
    <property type="entry name" value="NA-bd_OB_tRNA"/>
</dbReference>
<dbReference type="Pfam" id="PF01336">
    <property type="entry name" value="tRNA_anti-codon"/>
    <property type="match status" value="1"/>
</dbReference>
<proteinExistence type="predicted"/>
<dbReference type="eggNOG" id="COG3481">
    <property type="taxonomic scope" value="Bacteria"/>
</dbReference>
<organism evidence="4 5">
    <name type="scientific">Lactobacillus psittaci DSM 15354</name>
    <dbReference type="NCBI Taxonomy" id="1122152"/>
    <lineage>
        <taxon>Bacteria</taxon>
        <taxon>Bacillati</taxon>
        <taxon>Bacillota</taxon>
        <taxon>Bacilli</taxon>
        <taxon>Lactobacillales</taxon>
        <taxon>Lactobacillaceae</taxon>
        <taxon>Lactobacillus</taxon>
    </lineage>
</organism>
<gene>
    <name evidence="4" type="ORF">FC23_GL000027</name>
</gene>
<dbReference type="CDD" id="cd00077">
    <property type="entry name" value="HDc"/>
    <property type="match status" value="1"/>
</dbReference>
<dbReference type="Proteomes" id="UP000051931">
    <property type="component" value="Unassembled WGS sequence"/>
</dbReference>
<dbReference type="Pfam" id="PF01966">
    <property type="entry name" value="HD"/>
    <property type="match status" value="1"/>
</dbReference>
<evidence type="ECO:0000256" key="1">
    <source>
        <dbReference type="ARBA" id="ARBA00022801"/>
    </source>
</evidence>